<name>A0A918ZJ01_9ACTN</name>
<feature type="region of interest" description="Disordered" evidence="1">
    <location>
        <begin position="225"/>
        <end position="245"/>
    </location>
</feature>
<feature type="region of interest" description="Disordered" evidence="1">
    <location>
        <begin position="2078"/>
        <end position="2103"/>
    </location>
</feature>
<evidence type="ECO:0000313" key="2">
    <source>
        <dbReference type="EMBL" id="GHE54110.1"/>
    </source>
</evidence>
<accession>A0A918ZJ01</accession>
<feature type="compositionally biased region" description="Low complexity" evidence="1">
    <location>
        <begin position="1951"/>
        <end position="1970"/>
    </location>
</feature>
<evidence type="ECO:0000256" key="1">
    <source>
        <dbReference type="SAM" id="MobiDB-lite"/>
    </source>
</evidence>
<gene>
    <name evidence="2" type="ORF">GCM10017771_76450</name>
</gene>
<sequence>MSAGIRARLRARRGSGGIGRVAVPALVLAVLAPTALAGPVQAADRGLGRPDAPKQEVSEVHAVTGLGAGKARARVAAVGKENALQARRAKTQQTATWPKAGAASAKPAGKGKAARLTAGGLPVTLADTSGSTRIEVLDRKKTEAAGVKGVLLTATATEPGTAKIGVDYSAFASAYGGDWAGRLRLYSLPACALTTPDKPACRERTPLDSHNDISGRTVSADIALTETPTGTASNRAEESGTVTPASFSSATTAAAATDSSATTVLALAATTGASTSGSGDYTASPLSSSSTWEAGGSSGAFTWSYDMAVPPAAAGPKPSVSLSYDSGSIDGRTASTNNQGSQVGEGFDLSAASYVERSYGSCDEDGQDDKYDLCWKYDNASIVLNGKSNELIKDDTTGVWRLSSDDASTVTHSTGADNGDGNGEYWTVITGDGTKYVFGLNKLPGAGTDDATDSVWTVPVYGDDSGEPGYDQGSAFADRSVTQAWRWNLDYVVDTHGNAMTYWYTPETNYYAKNGADTATTKYTRGGYLNKILYGQDKDTLFSGVTSDKVTFSYAERCTASDCSELKESTADNWPDVPYDSVCASGADCDAVSPAFFTRKRLTNVTTHAWSATASALTAVDSWDLTQEYLDGGDIGDTSDQTLTLKSVRHTGKNGTDIALDPVTFTYEMRPNRVDATDNILPLTRPRMRTVTSETGAITTVTLSGPECVRGSNMPAAEDDNSKSCYPQYWHINGAENASLDWFHKYRVTAVGTADPTGKNEGTENTYSYADPAWHYNDDPLTPEDERTWSVWRGYGKVTVTKGIAGKTQSKTVSLYLQGMHGDKRKDTTATRSVSVAGIDVAGLDVADQTDSDAYAGFLREQITYDGSTPIAVTVNDPWSRRTATQHKSYADSEAYYVRTEKTFTHTYLTAKADWRTRTTATTEWDDYGNPLKVYDAGDTAVTGDETCTRTWYVANSDVGINSLVTRKRVVGRACSTAETDLSLPTSSATRGDVLSDAATVYDGPATTTAWTASQTPTLGEATWTGRASAYPAAATNGERNPSSWQTLSRSTYDALGRVASVTDTAGNTSTTSYTPVAAGPLTRTKVTNAKSQSIYTYNDYARGLPTKVYDVNNKITETTYDALGRATATWLPNRSRSGGYSANHTYAYSVTDGAPSWSSTSSLKSDGTTYNTSYQIYDSLLRPLQSQTPTPQGGRLLTDTRYDSRGLAYETYADVFDTTSTPNGTYTRAEYGRAPKQTAIVFDGAERPVSGTFYVYGVQKWSNSSTYTGDSTATTAAAGGSATRTIVDALGRTVETREYAGTSPADTGYGAGVGASYTSTKFTYTRDGKQETITGPDSSWSYGYDLYGRQTSATDPDKGTATTGYTSLDQVSWTKDAAGRVLITAYDVLGRTTGTWSAAAGADLTSTTEEQVDANKLTAYAYDTLVKGQLDSSTRYVGGVSGSAYTRKVTAYDSLYRATTTQLILPSTDPLVTSKAVGSTLTFSTYYNIDGTQQYTAEPAAGGLGAETVAFEYDGLGLNTKSGGTSDYLLDTSYSALSQPEVLTLGTSAAAGTKKAYVSNLYEEGTDRLTRSSVTDDTHAYKLQELNYSYDEAGNVTAISDPTTLGGTGKADHQCFSYDGHRRLLESWTPSTADCATSGRTTANLGGADPYWTSYTYKNSGLRATETTHTTSATTTRTYCYDSTKVHRLTATTTGATCTGVTAAYGYDTTGNTTSRPDGSASQALTWSAEGRLDTVKEGASTTGYVYDADGDLLIRRNTGGETVLYLGTTEVHLDTSNSTAKYWAQRYYSGAGSIVALRSNKSGTSTLTWLAADHHGTSSLAVDASTQAVTKRYTTPFGAPRAGGTGTWPDDKAFLGASADNSTGMTHLGAREYDPVTGRFISVDPLLSLDQHQSLNGYTYGNNNPATWSDPTGLEIGSMPNSCRYSLANCDSKTQKSVGYDPKTGTVDPSKGTASTSSTGTTTSVPTPIKRNGVSGPKWGWLSAIEDTVVDYGSAIFSQPDIWWGAAETAGSMILMGAGADLVIAGGAVCAATGVGCVIGVPAAAGGVALIGAGAAGTADGIGRINDGLGKALREAESNAGKSEGAGSTAKSGDLGPKWKAQEPSNICGSSGCEDVAVDIQAKIGGERMRITDQYGAPQLGKYRGEDTGWAHHDVVLKDGQVYDAWTGRHGEPVDRYMSRWEYGEYLQMKPSPYQP</sequence>
<dbReference type="Proteomes" id="UP000603227">
    <property type="component" value="Unassembled WGS sequence"/>
</dbReference>
<keyword evidence="3" id="KW-1185">Reference proteome</keyword>
<dbReference type="InterPro" id="IPR022385">
    <property type="entry name" value="Rhs_assc_core"/>
</dbReference>
<dbReference type="InterPro" id="IPR050708">
    <property type="entry name" value="T6SS_VgrG/RHS"/>
</dbReference>
<dbReference type="NCBIfam" id="TIGR03696">
    <property type="entry name" value="Rhs_assc_core"/>
    <property type="match status" value="1"/>
</dbReference>
<reference evidence="2" key="2">
    <citation type="submission" date="2020-09" db="EMBL/GenBank/DDBJ databases">
        <authorList>
            <person name="Sun Q."/>
            <person name="Zhou Y."/>
        </authorList>
    </citation>
    <scope>NUCLEOTIDE SEQUENCE</scope>
    <source>
        <strain evidence="2">CGMCC 4.7403</strain>
    </source>
</reference>
<dbReference type="EMBL" id="BNAT01000040">
    <property type="protein sequence ID" value="GHE54110.1"/>
    <property type="molecule type" value="Genomic_DNA"/>
</dbReference>
<dbReference type="Gene3D" id="2.180.10.10">
    <property type="entry name" value="RHS repeat-associated core"/>
    <property type="match status" value="1"/>
</dbReference>
<feature type="compositionally biased region" description="Low complexity" evidence="1">
    <location>
        <begin position="98"/>
        <end position="111"/>
    </location>
</feature>
<organism evidence="2 3">
    <name type="scientific">Streptomyces capitiformicae</name>
    <dbReference type="NCBI Taxonomy" id="2014920"/>
    <lineage>
        <taxon>Bacteria</taxon>
        <taxon>Bacillati</taxon>
        <taxon>Actinomycetota</taxon>
        <taxon>Actinomycetes</taxon>
        <taxon>Kitasatosporales</taxon>
        <taxon>Streptomycetaceae</taxon>
        <taxon>Streptomyces</taxon>
    </lineage>
</organism>
<feature type="region of interest" description="Disordered" evidence="1">
    <location>
        <begin position="87"/>
        <end position="111"/>
    </location>
</feature>
<dbReference type="RefSeq" id="WP_189787037.1">
    <property type="nucleotide sequence ID" value="NZ_BNAT01000040.1"/>
</dbReference>
<feature type="region of interest" description="Disordered" evidence="1">
    <location>
        <begin position="1937"/>
        <end position="1973"/>
    </location>
</feature>
<dbReference type="PANTHER" id="PTHR32305:SF17">
    <property type="entry name" value="TRNA NUCLEASE WAPA"/>
    <property type="match status" value="1"/>
</dbReference>
<protein>
    <recommendedName>
        <fullName evidence="4">RHS repeat-associated protein</fullName>
    </recommendedName>
</protein>
<comment type="caution">
    <text evidence="2">The sequence shown here is derived from an EMBL/GenBank/DDBJ whole genome shotgun (WGS) entry which is preliminary data.</text>
</comment>
<evidence type="ECO:0008006" key="4">
    <source>
        <dbReference type="Google" id="ProtNLM"/>
    </source>
</evidence>
<dbReference type="PANTHER" id="PTHR32305">
    <property type="match status" value="1"/>
</dbReference>
<proteinExistence type="predicted"/>
<reference evidence="2" key="1">
    <citation type="journal article" date="2014" name="Int. J. Syst. Evol. Microbiol.">
        <title>Complete genome sequence of Corynebacterium casei LMG S-19264T (=DSM 44701T), isolated from a smear-ripened cheese.</title>
        <authorList>
            <consortium name="US DOE Joint Genome Institute (JGI-PGF)"/>
            <person name="Walter F."/>
            <person name="Albersmeier A."/>
            <person name="Kalinowski J."/>
            <person name="Ruckert C."/>
        </authorList>
    </citation>
    <scope>NUCLEOTIDE SEQUENCE</scope>
    <source>
        <strain evidence="2">CGMCC 4.7403</strain>
    </source>
</reference>
<evidence type="ECO:0000313" key="3">
    <source>
        <dbReference type="Proteomes" id="UP000603227"/>
    </source>
</evidence>